<gene>
    <name evidence="1" type="ORF">IJ22_18070</name>
</gene>
<accession>A0A0U2W3X1</accession>
<dbReference type="RefSeq" id="WP_062408498.1">
    <property type="nucleotide sequence ID" value="NZ_CP013652.1"/>
</dbReference>
<name>A0A0U2W3X1_9BACL</name>
<keyword evidence="2" id="KW-1185">Reference proteome</keyword>
<dbReference type="Proteomes" id="UP000061660">
    <property type="component" value="Chromosome"/>
</dbReference>
<dbReference type="PATRIC" id="fig|162209.4.peg.1915"/>
<evidence type="ECO:0000313" key="2">
    <source>
        <dbReference type="Proteomes" id="UP000061660"/>
    </source>
</evidence>
<dbReference type="EMBL" id="CP013652">
    <property type="protein sequence ID" value="ALS22181.1"/>
    <property type="molecule type" value="Genomic_DNA"/>
</dbReference>
<evidence type="ECO:0000313" key="1">
    <source>
        <dbReference type="EMBL" id="ALS22181.1"/>
    </source>
</evidence>
<proteinExistence type="predicted"/>
<dbReference type="KEGG" id="pnp:IJ22_18070"/>
<reference evidence="2" key="1">
    <citation type="submission" date="2015-12" db="EMBL/GenBank/DDBJ databases">
        <title>Complete genome sequences of two moderately thermophilic Paenibacillus species.</title>
        <authorList>
            <person name="Butler R.III."/>
            <person name="Wang J."/>
            <person name="Stark B.C."/>
            <person name="Pombert J.-F."/>
        </authorList>
    </citation>
    <scope>NUCLEOTIDE SEQUENCE [LARGE SCALE GENOMIC DNA]</scope>
    <source>
        <strain evidence="2">32O-Y</strain>
    </source>
</reference>
<dbReference type="AlphaFoldDB" id="A0A0U2W3X1"/>
<protein>
    <submittedName>
        <fullName evidence="1">Uncharacterized protein</fullName>
    </submittedName>
</protein>
<organism evidence="1 2">
    <name type="scientific">Paenibacillus naphthalenovorans</name>
    <dbReference type="NCBI Taxonomy" id="162209"/>
    <lineage>
        <taxon>Bacteria</taxon>
        <taxon>Bacillati</taxon>
        <taxon>Bacillota</taxon>
        <taxon>Bacilli</taxon>
        <taxon>Bacillales</taxon>
        <taxon>Paenibacillaceae</taxon>
        <taxon>Paenibacillus</taxon>
    </lineage>
</organism>
<dbReference type="STRING" id="162209.IJ22_18070"/>
<sequence>MKKDKIKVHFYCGMYRGEPKWRYGYDWYKEPEECYNEGIIEVDKIDWEEESVSYICPECKNELYQSDGHFELVSE</sequence>
<reference evidence="1 2" key="2">
    <citation type="journal article" date="2016" name="Genome Announc.">
        <title>Complete Genome Sequences of Two Interactive Moderate Thermophiles, Paenibacillus napthalenovorans 32O-Y and Paenibacillus sp. 32O-W.</title>
        <authorList>
            <person name="Butler R.R.III."/>
            <person name="Wang J."/>
            <person name="Stark B.C."/>
            <person name="Pombert J.F."/>
        </authorList>
    </citation>
    <scope>NUCLEOTIDE SEQUENCE [LARGE SCALE GENOMIC DNA]</scope>
    <source>
        <strain evidence="1 2">32O-Y</strain>
    </source>
</reference>
<dbReference type="OrthoDB" id="3182597at2"/>